<dbReference type="GO" id="GO:0005634">
    <property type="term" value="C:nucleus"/>
    <property type="evidence" value="ECO:0007669"/>
    <property type="project" value="UniProtKB-SubCell"/>
</dbReference>
<keyword evidence="3" id="KW-0853">WD repeat</keyword>
<dbReference type="Gene3D" id="2.130.10.10">
    <property type="entry name" value="YVTN repeat-like/Quinoprotein amine dehydrogenase"/>
    <property type="match status" value="2"/>
</dbReference>
<dbReference type="EMBL" id="OV121134">
    <property type="protein sequence ID" value="CAH0553132.1"/>
    <property type="molecule type" value="Genomic_DNA"/>
</dbReference>
<dbReference type="CDD" id="cd00200">
    <property type="entry name" value="WD40"/>
    <property type="match status" value="1"/>
</dbReference>
<keyword evidence="7" id="KW-0234">DNA repair</keyword>
<feature type="compositionally biased region" description="Basic and acidic residues" evidence="9">
    <location>
        <begin position="742"/>
        <end position="753"/>
    </location>
</feature>
<dbReference type="InterPro" id="IPR036322">
    <property type="entry name" value="WD40_repeat_dom_sf"/>
</dbReference>
<protein>
    <recommendedName>
        <fullName evidence="10">CAF1B/HIR1 beta-propeller domain-containing protein</fullName>
    </recommendedName>
</protein>
<dbReference type="InterPro" id="IPR001680">
    <property type="entry name" value="WD40_rpt"/>
</dbReference>
<evidence type="ECO:0000256" key="3">
    <source>
        <dbReference type="ARBA" id="ARBA00022574"/>
    </source>
</evidence>
<evidence type="ECO:0000313" key="12">
    <source>
        <dbReference type="Proteomes" id="UP001154078"/>
    </source>
</evidence>
<feature type="compositionally biased region" description="Basic and acidic residues" evidence="9">
    <location>
        <begin position="681"/>
        <end position="698"/>
    </location>
</feature>
<organism evidence="11 12">
    <name type="scientific">Brassicogethes aeneus</name>
    <name type="common">Rape pollen beetle</name>
    <name type="synonym">Meligethes aeneus</name>
    <dbReference type="NCBI Taxonomy" id="1431903"/>
    <lineage>
        <taxon>Eukaryota</taxon>
        <taxon>Metazoa</taxon>
        <taxon>Ecdysozoa</taxon>
        <taxon>Arthropoda</taxon>
        <taxon>Hexapoda</taxon>
        <taxon>Insecta</taxon>
        <taxon>Pterygota</taxon>
        <taxon>Neoptera</taxon>
        <taxon>Endopterygota</taxon>
        <taxon>Coleoptera</taxon>
        <taxon>Polyphaga</taxon>
        <taxon>Cucujiformia</taxon>
        <taxon>Nitidulidae</taxon>
        <taxon>Meligethinae</taxon>
        <taxon>Brassicogethes</taxon>
    </lineage>
</organism>
<dbReference type="Proteomes" id="UP001154078">
    <property type="component" value="Chromosome 3"/>
</dbReference>
<feature type="domain" description="CAF1B/HIR1 beta-propeller" evidence="10">
    <location>
        <begin position="1"/>
        <end position="375"/>
    </location>
</feature>
<keyword evidence="12" id="KW-1185">Reference proteome</keyword>
<dbReference type="InterPro" id="IPR045145">
    <property type="entry name" value="PTHR15271"/>
</dbReference>
<comment type="subcellular location">
    <subcellularLocation>
        <location evidence="1">Nucleus</location>
    </subcellularLocation>
</comment>
<keyword evidence="5" id="KW-0227">DNA damage</keyword>
<evidence type="ECO:0000256" key="6">
    <source>
        <dbReference type="ARBA" id="ARBA00022853"/>
    </source>
</evidence>
<dbReference type="Pfam" id="PF24105">
    <property type="entry name" value="Beta-prop_CAF1B_HIR1"/>
    <property type="match status" value="1"/>
</dbReference>
<feature type="region of interest" description="Disordered" evidence="9">
    <location>
        <begin position="399"/>
        <end position="420"/>
    </location>
</feature>
<comment type="similarity">
    <text evidence="2">Belongs to the WD repeat HIR1 family.</text>
</comment>
<feature type="region of interest" description="Disordered" evidence="9">
    <location>
        <begin position="578"/>
        <end position="755"/>
    </location>
</feature>
<dbReference type="InterPro" id="IPR055410">
    <property type="entry name" value="Beta-prop_CAF1B_HIR1"/>
</dbReference>
<proteinExistence type="inferred from homology"/>
<evidence type="ECO:0000256" key="5">
    <source>
        <dbReference type="ARBA" id="ARBA00022763"/>
    </source>
</evidence>
<feature type="compositionally biased region" description="Basic and acidic residues" evidence="9">
    <location>
        <begin position="407"/>
        <end position="420"/>
    </location>
</feature>
<dbReference type="GO" id="GO:0033186">
    <property type="term" value="C:CAF-1 complex"/>
    <property type="evidence" value="ECO:0007669"/>
    <property type="project" value="TreeGrafter"/>
</dbReference>
<dbReference type="PANTHER" id="PTHR15271">
    <property type="entry name" value="CHROMATIN ASSEMBLY FACTOR 1 SUBUNIT B"/>
    <property type="match status" value="1"/>
</dbReference>
<sequence length="791" mass="90088">MKCTIPEISWHNREPVLSVDIHPISTDFYRLATGGGDCHVLIWQLNLTEEGAVKVENISDLTRHQRAVNAVRWSPTGQYLVSADDDANIIIWQLKTDNIPLLEGDTNDKETWITHKILRGHKEDIYDICWSVDGLKLLSGSVDNTAILWDVTKGKMEHILSDHKGFVQGVAWDPKNQFIATISTDRICRIFDTTGKQVKARILKGKLPVSNEHYLHNKEVKYFHDDTFKSFYRRLQFSPDGSILICPSGHVEADDCKKILSGTMIFTMDNWNSPAAILPLKKQCSTVIRCSPVLFELHEKGPEPYIKLPYRIIIAVATDHDVILYDTQQHAPFAWLQQIHYTRLTDLSWSPDGQLLTACSTDGFCALITFEHGELGTPYTEKECIEENTLNVSGVEELEEDENVDISNKDKPVENTEKEADKCKKNSFLLQWAKQPKTSTNKEPTINRLVPKEINVKNDTQNNIQEIDLTSEEVTKKEDKPEVNILIPRKSKKPEENIKVNVLMPRKAKKSEVNSKVNILVPRKKEEPPKVNILIPRRKAITEESVENPKEETTAQKEETNVNVLTPKKIQKPNEIIAHSPSSRNKINVLTPRKTKRTNSDTSIGTPKKDFYIPKTNETPKKVVIDKVEINESTPDGKEVQIKESTPKKIKPNNSLDKSKVNLSKIEEISDSPRKTLMTKIQDKEETPRSEEKNKDPKLNITTKRITPLKKTESGQKNKIKKTPKSNGSSLLQKWVKSPSIKKKEETKEKEVDSDVEIVSEEKISVEAKKVLLSKRKSKNEENNKIKKVKT</sequence>
<dbReference type="SMART" id="SM00320">
    <property type="entry name" value="WD40"/>
    <property type="match status" value="5"/>
</dbReference>
<dbReference type="InterPro" id="IPR019775">
    <property type="entry name" value="WD40_repeat_CS"/>
</dbReference>
<keyword evidence="6" id="KW-0156">Chromatin regulator</keyword>
<dbReference type="InterPro" id="IPR001632">
    <property type="entry name" value="WD40_G-protein_beta-like"/>
</dbReference>
<dbReference type="GO" id="GO:0006335">
    <property type="term" value="P:DNA replication-dependent chromatin assembly"/>
    <property type="evidence" value="ECO:0007669"/>
    <property type="project" value="InterPro"/>
</dbReference>
<evidence type="ECO:0000256" key="4">
    <source>
        <dbReference type="ARBA" id="ARBA00022737"/>
    </source>
</evidence>
<dbReference type="FunFam" id="2.130.10.10:FF:002897">
    <property type="entry name" value="Protein HIRA homolog-like Protein"/>
    <property type="match status" value="1"/>
</dbReference>
<keyword evidence="4" id="KW-0677">Repeat</keyword>
<name>A0A9P0FG33_BRAAE</name>
<evidence type="ECO:0000256" key="1">
    <source>
        <dbReference type="ARBA" id="ARBA00004123"/>
    </source>
</evidence>
<feature type="compositionally biased region" description="Basic and acidic residues" evidence="9">
    <location>
        <begin position="657"/>
        <end position="674"/>
    </location>
</feature>
<feature type="compositionally biased region" description="Basic and acidic residues" evidence="9">
    <location>
        <begin position="607"/>
        <end position="647"/>
    </location>
</feature>
<evidence type="ECO:0000313" key="11">
    <source>
        <dbReference type="EMBL" id="CAH0553132.1"/>
    </source>
</evidence>
<gene>
    <name evidence="11" type="ORF">MELIAE_LOCUS5218</name>
</gene>
<evidence type="ECO:0000256" key="2">
    <source>
        <dbReference type="ARBA" id="ARBA00007306"/>
    </source>
</evidence>
<dbReference type="PROSITE" id="PS00678">
    <property type="entry name" value="WD_REPEATS_1"/>
    <property type="match status" value="1"/>
</dbReference>
<reference evidence="11" key="1">
    <citation type="submission" date="2021-12" db="EMBL/GenBank/DDBJ databases">
        <authorList>
            <person name="King R."/>
        </authorList>
    </citation>
    <scope>NUCLEOTIDE SEQUENCE</scope>
</reference>
<dbReference type="OrthoDB" id="71227at2759"/>
<evidence type="ECO:0000256" key="7">
    <source>
        <dbReference type="ARBA" id="ARBA00023204"/>
    </source>
</evidence>
<evidence type="ECO:0000259" key="10">
    <source>
        <dbReference type="Pfam" id="PF24105"/>
    </source>
</evidence>
<dbReference type="GO" id="GO:0006334">
    <property type="term" value="P:nucleosome assembly"/>
    <property type="evidence" value="ECO:0007669"/>
    <property type="project" value="TreeGrafter"/>
</dbReference>
<dbReference type="GO" id="GO:0006281">
    <property type="term" value="P:DNA repair"/>
    <property type="evidence" value="ECO:0007669"/>
    <property type="project" value="UniProtKB-KW"/>
</dbReference>
<dbReference type="InterPro" id="IPR015943">
    <property type="entry name" value="WD40/YVTN_repeat-like_dom_sf"/>
</dbReference>
<dbReference type="PANTHER" id="PTHR15271:SF4">
    <property type="entry name" value="CHROMATIN ASSEMBLY FACTOR 1 SUBUNIT B"/>
    <property type="match status" value="1"/>
</dbReference>
<keyword evidence="8" id="KW-0539">Nucleus</keyword>
<dbReference type="AlphaFoldDB" id="A0A9P0FG33"/>
<dbReference type="SUPFAM" id="SSF50978">
    <property type="entry name" value="WD40 repeat-like"/>
    <property type="match status" value="1"/>
</dbReference>
<evidence type="ECO:0000256" key="8">
    <source>
        <dbReference type="ARBA" id="ARBA00023242"/>
    </source>
</evidence>
<dbReference type="PRINTS" id="PR00319">
    <property type="entry name" value="GPROTEINB"/>
</dbReference>
<accession>A0A9P0FG33</accession>
<evidence type="ECO:0000256" key="9">
    <source>
        <dbReference type="SAM" id="MobiDB-lite"/>
    </source>
</evidence>